<evidence type="ECO:0008006" key="5">
    <source>
        <dbReference type="Google" id="ProtNLM"/>
    </source>
</evidence>
<gene>
    <name evidence="3" type="ORF">A5880_000467</name>
    <name evidence="2" type="ORF">A5880_002565</name>
</gene>
<dbReference type="AlphaFoldDB" id="A0A242CHR1"/>
<dbReference type="OrthoDB" id="9815897at2"/>
<keyword evidence="1" id="KW-1133">Transmembrane helix</keyword>
<comment type="caution">
    <text evidence="3">The sequence shown here is derived from an EMBL/GenBank/DDBJ whole genome shotgun (WGS) entry which is preliminary data.</text>
</comment>
<dbReference type="EMBL" id="NGLE02000001">
    <property type="protein sequence ID" value="MEI5994975.1"/>
    <property type="molecule type" value="Genomic_DNA"/>
</dbReference>
<name>A0A242CHR1_9ENTE</name>
<keyword evidence="4" id="KW-1185">Reference proteome</keyword>
<accession>A0A242CHR1</accession>
<dbReference type="Pfam" id="PF10825">
    <property type="entry name" value="DUF2752"/>
    <property type="match status" value="1"/>
</dbReference>
<evidence type="ECO:0000313" key="3">
    <source>
        <dbReference type="EMBL" id="OTO09784.1"/>
    </source>
</evidence>
<dbReference type="InterPro" id="IPR021215">
    <property type="entry name" value="DUF2752"/>
</dbReference>
<reference evidence="2 4" key="2">
    <citation type="submission" date="2018-07" db="EMBL/GenBank/DDBJ databases">
        <title>The Genome Sequence of Enterococcus sp. DIV0659b.</title>
        <authorList>
            <consortium name="The Broad Institute Genomics Platform"/>
            <consortium name="The Broad Institute Genomic Center for Infectious Diseases"/>
            <person name="Earl A."/>
            <person name="Manson A."/>
            <person name="Schwartman J."/>
            <person name="Gilmore M."/>
            <person name="Abouelleil A."/>
            <person name="Cao P."/>
            <person name="Chapman S."/>
            <person name="Cusick C."/>
            <person name="Shea T."/>
            <person name="Young S."/>
            <person name="Neafsey D."/>
            <person name="Nusbaum C."/>
            <person name="Birren B."/>
        </authorList>
    </citation>
    <scope>NUCLEOTIDE SEQUENCE [LARGE SCALE GENOMIC DNA]</scope>
    <source>
        <strain evidence="2 4">4G2_DIV0659</strain>
    </source>
</reference>
<feature type="transmembrane region" description="Helical" evidence="1">
    <location>
        <begin position="48"/>
        <end position="66"/>
    </location>
</feature>
<evidence type="ECO:0000313" key="2">
    <source>
        <dbReference type="EMBL" id="MEI5994975.1"/>
    </source>
</evidence>
<keyword evidence="1" id="KW-0472">Membrane</keyword>
<dbReference type="Proteomes" id="UP000195139">
    <property type="component" value="Unassembled WGS sequence"/>
</dbReference>
<protein>
    <recommendedName>
        <fullName evidence="5">DUF2752 domain-containing protein</fullName>
    </recommendedName>
</protein>
<feature type="transmembrane region" description="Helical" evidence="1">
    <location>
        <begin position="81"/>
        <end position="102"/>
    </location>
</feature>
<evidence type="ECO:0000313" key="4">
    <source>
        <dbReference type="Proteomes" id="UP000195139"/>
    </source>
</evidence>
<evidence type="ECO:0000256" key="1">
    <source>
        <dbReference type="SAM" id="Phobius"/>
    </source>
</evidence>
<keyword evidence="1" id="KW-0812">Transmembrane</keyword>
<proteinExistence type="predicted"/>
<organism evidence="3">
    <name type="scientific">Candidatus Enterococcus mansonii</name>
    <dbReference type="NCBI Taxonomy" id="1834181"/>
    <lineage>
        <taxon>Bacteria</taxon>
        <taxon>Bacillati</taxon>
        <taxon>Bacillota</taxon>
        <taxon>Bacilli</taxon>
        <taxon>Lactobacillales</taxon>
        <taxon>Enterococcaceae</taxon>
        <taxon>Enterococcus</taxon>
    </lineage>
</organism>
<sequence>MIVTGTALEWMNNLELCIFKHTFGVPCPGCGMTRAFIHLFHLDFKEAFYYHPLFWLVPIVFGIFLFRKKVLLFERICENKYFTAGALGLFLTVYLIRMVVLFPNTAPMDYNQHSVVARMYHWVIGLVIK</sequence>
<reference evidence="3" key="1">
    <citation type="submission" date="2017-05" db="EMBL/GenBank/DDBJ databases">
        <title>The Genome Sequence of Enterococcus sp. 4G2_DIV0659.</title>
        <authorList>
            <consortium name="The Broad Institute Genomics Platform"/>
            <consortium name="The Broad Institute Genomic Center for Infectious Diseases"/>
            <person name="Earl A."/>
            <person name="Manson A."/>
            <person name="Schwartman J."/>
            <person name="Gilmore M."/>
            <person name="Abouelleil A."/>
            <person name="Cao P."/>
            <person name="Chapman S."/>
            <person name="Cusick C."/>
            <person name="Shea T."/>
            <person name="Young S."/>
            <person name="Neafsey D."/>
            <person name="Nusbaum C."/>
            <person name="Birren B."/>
        </authorList>
    </citation>
    <scope>NUCLEOTIDE SEQUENCE [LARGE SCALE GENOMIC DNA]</scope>
    <source>
        <strain evidence="3">4G2_DIV0659</strain>
    </source>
</reference>
<dbReference type="EMBL" id="NGLE01000001">
    <property type="protein sequence ID" value="OTO09784.1"/>
    <property type="molecule type" value="Genomic_DNA"/>
</dbReference>